<dbReference type="PANTHER" id="PTHR42928:SF5">
    <property type="entry name" value="BLR1237 PROTEIN"/>
    <property type="match status" value="1"/>
</dbReference>
<dbReference type="InterPro" id="IPR042100">
    <property type="entry name" value="Bug_dom1"/>
</dbReference>
<organism evidence="2 3">
    <name type="scientific">Paracraurococcus ruber</name>
    <dbReference type="NCBI Taxonomy" id="77675"/>
    <lineage>
        <taxon>Bacteria</taxon>
        <taxon>Pseudomonadati</taxon>
        <taxon>Pseudomonadota</taxon>
        <taxon>Alphaproteobacteria</taxon>
        <taxon>Acetobacterales</taxon>
        <taxon>Roseomonadaceae</taxon>
        <taxon>Paracraurococcus</taxon>
    </lineage>
</organism>
<gene>
    <name evidence="2" type="ORF">CKO45_02895</name>
</gene>
<comment type="similarity">
    <text evidence="1">Belongs to the UPF0065 (bug) family.</text>
</comment>
<accession>A0ABS1CRU2</accession>
<dbReference type="InterPro" id="IPR005064">
    <property type="entry name" value="BUG"/>
</dbReference>
<evidence type="ECO:0000313" key="2">
    <source>
        <dbReference type="EMBL" id="MBK1657176.1"/>
    </source>
</evidence>
<reference evidence="2 3" key="1">
    <citation type="journal article" date="2020" name="Microorganisms">
        <title>Osmotic Adaptation and Compatible Solute Biosynthesis of Phototrophic Bacteria as Revealed from Genome Analyses.</title>
        <authorList>
            <person name="Imhoff J.F."/>
            <person name="Rahn T."/>
            <person name="Kunzel S."/>
            <person name="Keller A."/>
            <person name="Neulinger S.C."/>
        </authorList>
    </citation>
    <scope>NUCLEOTIDE SEQUENCE [LARGE SCALE GENOMIC DNA]</scope>
    <source>
        <strain evidence="2 3">DSM 15382</strain>
    </source>
</reference>
<keyword evidence="3" id="KW-1185">Reference proteome</keyword>
<dbReference type="PIRSF" id="PIRSF017082">
    <property type="entry name" value="YflP"/>
    <property type="match status" value="1"/>
</dbReference>
<dbReference type="PANTHER" id="PTHR42928">
    <property type="entry name" value="TRICARBOXYLATE-BINDING PROTEIN"/>
    <property type="match status" value="1"/>
</dbReference>
<dbReference type="Gene3D" id="3.40.190.150">
    <property type="entry name" value="Bordetella uptake gene, domain 1"/>
    <property type="match status" value="1"/>
</dbReference>
<sequence>MPRTHPGGSEAVRRRRLLATPALLLPARAWAEDAWPGRPVRIVIPFGAGGPIDNVGRLLAEQLRDRLGQPFLIDNRPGAGGSIGIRAVIQALPDGTVFLLTSASLASVPALYPAQELDPRRLLAPVSLVADVPTAMVVRADGPWRSVRAVAAAARDWPGELTYGSGGAGSSNHLAGALFASAAGITLEHISYRGAAPAMIALLAGEIDMVFASTVETLPHVQAGRARLLGVATERRVPSLPETPAIGEVVPGYVALNWYAIAAPRATPPAIIARLSQALAALRDLPEVKARFAAAGTAPLLTGPEALAARLETEVPQWQRVVAEAGIRGE</sequence>
<proteinExistence type="inferred from homology"/>
<dbReference type="Proteomes" id="UP000697995">
    <property type="component" value="Unassembled WGS sequence"/>
</dbReference>
<dbReference type="Gene3D" id="3.40.190.10">
    <property type="entry name" value="Periplasmic binding protein-like II"/>
    <property type="match status" value="1"/>
</dbReference>
<dbReference type="CDD" id="cd07012">
    <property type="entry name" value="PBP2_Bug_TTT"/>
    <property type="match status" value="1"/>
</dbReference>
<dbReference type="SUPFAM" id="SSF53850">
    <property type="entry name" value="Periplasmic binding protein-like II"/>
    <property type="match status" value="1"/>
</dbReference>
<protein>
    <recommendedName>
        <fullName evidence="4">Tripartite tricarboxylate transporter substrate binding protein</fullName>
    </recommendedName>
</protein>
<dbReference type="Pfam" id="PF03401">
    <property type="entry name" value="TctC"/>
    <property type="match status" value="1"/>
</dbReference>
<evidence type="ECO:0000313" key="3">
    <source>
        <dbReference type="Proteomes" id="UP000697995"/>
    </source>
</evidence>
<evidence type="ECO:0008006" key="4">
    <source>
        <dbReference type="Google" id="ProtNLM"/>
    </source>
</evidence>
<evidence type="ECO:0000256" key="1">
    <source>
        <dbReference type="ARBA" id="ARBA00006987"/>
    </source>
</evidence>
<name>A0ABS1CRU2_9PROT</name>
<comment type="caution">
    <text evidence="2">The sequence shown here is derived from an EMBL/GenBank/DDBJ whole genome shotgun (WGS) entry which is preliminary data.</text>
</comment>
<dbReference type="EMBL" id="NRSG01000011">
    <property type="protein sequence ID" value="MBK1657176.1"/>
    <property type="molecule type" value="Genomic_DNA"/>
</dbReference>